<dbReference type="Proteomes" id="UP001589619">
    <property type="component" value="Unassembled WGS sequence"/>
</dbReference>
<keyword evidence="2" id="KW-0378">Hydrolase</keyword>
<accession>A0ABV5VZA9</accession>
<keyword evidence="3" id="KW-1185">Reference proteome</keyword>
<dbReference type="Gene3D" id="3.40.710.10">
    <property type="entry name" value="DD-peptidase/beta-lactamase superfamily"/>
    <property type="match status" value="1"/>
</dbReference>
<dbReference type="EMBL" id="JBHMAG010000012">
    <property type="protein sequence ID" value="MFB9753583.1"/>
    <property type="molecule type" value="Genomic_DNA"/>
</dbReference>
<dbReference type="SUPFAM" id="SSF56601">
    <property type="entry name" value="beta-lactamase/transpeptidase-like"/>
    <property type="match status" value="1"/>
</dbReference>
<organism evidence="2 3">
    <name type="scientific">Paenibacillus hodogayensis</name>
    <dbReference type="NCBI Taxonomy" id="279208"/>
    <lineage>
        <taxon>Bacteria</taxon>
        <taxon>Bacillati</taxon>
        <taxon>Bacillota</taxon>
        <taxon>Bacilli</taxon>
        <taxon>Bacillales</taxon>
        <taxon>Paenibacillaceae</taxon>
        <taxon>Paenibacillus</taxon>
    </lineage>
</organism>
<dbReference type="EC" id="3.-.-.-" evidence="2"/>
<dbReference type="Pfam" id="PF00144">
    <property type="entry name" value="Beta-lactamase"/>
    <property type="match status" value="1"/>
</dbReference>
<name>A0ABV5VZA9_9BACL</name>
<protein>
    <submittedName>
        <fullName evidence="2">Serine hydrolase domain-containing protein</fullName>
        <ecNumber evidence="2">3.-.-.-</ecNumber>
    </submittedName>
</protein>
<feature type="domain" description="Beta-lactamase-related" evidence="1">
    <location>
        <begin position="28"/>
        <end position="361"/>
    </location>
</feature>
<comment type="caution">
    <text evidence="2">The sequence shown here is derived from an EMBL/GenBank/DDBJ whole genome shotgun (WGS) entry which is preliminary data.</text>
</comment>
<reference evidence="2 3" key="1">
    <citation type="submission" date="2024-09" db="EMBL/GenBank/DDBJ databases">
        <authorList>
            <person name="Sun Q."/>
            <person name="Mori K."/>
        </authorList>
    </citation>
    <scope>NUCLEOTIDE SEQUENCE [LARGE SCALE GENOMIC DNA]</scope>
    <source>
        <strain evidence="2 3">JCM 12520</strain>
    </source>
</reference>
<dbReference type="InterPro" id="IPR001466">
    <property type="entry name" value="Beta-lactam-related"/>
</dbReference>
<sequence length="384" mass="42482">MNNWILREGAPEQAGMRADRIHYLENSVQQWVGAGVTPAAAMLVARKGVIVSHKAYGPLTPMEGAPSLAKDSLFPLASLTKPLTATCILILVEDGKLDLFDPVSRFIPEFVGEGKEAVNLHHLLTHTSGLRPDDVRDHTTRQEAAGITVPEPEPTAHPHIHKYLLLGCGTPLWKPPGTEMRYLDYGYRLLGEIVQRVSGHSLHQFATERIFAPLGMNDTFYVVPDALFDRAVRRSESLAGGGWFGTPDALRYPSPSGGAYSTVRDMAIFGQMFMNGGRYGQTRILSPITVREMTKNQIPGVPATSNDLTFREGSWGYGWNVRSMKQDDSGSLRSQRAFDHGGAGGVRLLIEPDYDVLWAYFPIVTDKLYTRNLFHNMVMSGIEE</sequence>
<dbReference type="PANTHER" id="PTHR43283">
    <property type="entry name" value="BETA-LACTAMASE-RELATED"/>
    <property type="match status" value="1"/>
</dbReference>
<evidence type="ECO:0000313" key="3">
    <source>
        <dbReference type="Proteomes" id="UP001589619"/>
    </source>
</evidence>
<gene>
    <name evidence="2" type="ORF">ACFFNY_18605</name>
</gene>
<dbReference type="InterPro" id="IPR050789">
    <property type="entry name" value="Diverse_Enzym_Activities"/>
</dbReference>
<dbReference type="PANTHER" id="PTHR43283:SF7">
    <property type="entry name" value="BETA-LACTAMASE-RELATED DOMAIN-CONTAINING PROTEIN"/>
    <property type="match status" value="1"/>
</dbReference>
<dbReference type="RefSeq" id="WP_344900972.1">
    <property type="nucleotide sequence ID" value="NZ_BAAAYO010000001.1"/>
</dbReference>
<proteinExistence type="predicted"/>
<dbReference type="GO" id="GO:0016787">
    <property type="term" value="F:hydrolase activity"/>
    <property type="evidence" value="ECO:0007669"/>
    <property type="project" value="UniProtKB-KW"/>
</dbReference>
<evidence type="ECO:0000313" key="2">
    <source>
        <dbReference type="EMBL" id="MFB9753583.1"/>
    </source>
</evidence>
<evidence type="ECO:0000259" key="1">
    <source>
        <dbReference type="Pfam" id="PF00144"/>
    </source>
</evidence>
<dbReference type="InterPro" id="IPR012338">
    <property type="entry name" value="Beta-lactam/transpept-like"/>
</dbReference>